<feature type="region of interest" description="Disordered" evidence="1">
    <location>
        <begin position="297"/>
        <end position="357"/>
    </location>
</feature>
<organism evidence="2 3">
    <name type="scientific">Thauera linaloolentis (strain DSM 12138 / JCM 21573 / CCUG 41526 / CIP 105981 / IAM 15112 / NBRC 102519 / 47Lol)</name>
    <dbReference type="NCBI Taxonomy" id="1123367"/>
    <lineage>
        <taxon>Bacteria</taxon>
        <taxon>Pseudomonadati</taxon>
        <taxon>Pseudomonadota</taxon>
        <taxon>Betaproteobacteria</taxon>
        <taxon>Rhodocyclales</taxon>
        <taxon>Zoogloeaceae</taxon>
        <taxon>Thauera</taxon>
    </lineage>
</organism>
<feature type="region of interest" description="Disordered" evidence="1">
    <location>
        <begin position="251"/>
        <end position="275"/>
    </location>
</feature>
<keyword evidence="3" id="KW-1185">Reference proteome</keyword>
<comment type="caution">
    <text evidence="2">The sequence shown here is derived from an EMBL/GenBank/DDBJ whole genome shotgun (WGS) entry which is preliminary data.</text>
</comment>
<feature type="region of interest" description="Disordered" evidence="1">
    <location>
        <begin position="447"/>
        <end position="470"/>
    </location>
</feature>
<name>N6Y734_THAL4</name>
<dbReference type="InterPro" id="IPR010727">
    <property type="entry name" value="DUF1302"/>
</dbReference>
<evidence type="ECO:0000256" key="1">
    <source>
        <dbReference type="SAM" id="MobiDB-lite"/>
    </source>
</evidence>
<accession>N6Y734</accession>
<gene>
    <name evidence="2" type="ORF">C666_11250</name>
</gene>
<dbReference type="EMBL" id="AMXE01000039">
    <property type="protein sequence ID" value="ENO87365.1"/>
    <property type="molecule type" value="Genomic_DNA"/>
</dbReference>
<proteinExistence type="predicted"/>
<evidence type="ECO:0000313" key="2">
    <source>
        <dbReference type="EMBL" id="ENO87365.1"/>
    </source>
</evidence>
<dbReference type="eggNOG" id="COG3203">
    <property type="taxonomic scope" value="Bacteria"/>
</dbReference>
<reference evidence="2 3" key="1">
    <citation type="submission" date="2012-09" db="EMBL/GenBank/DDBJ databases">
        <title>Draft Genome Sequences of 6 Strains from Genus Thauera.</title>
        <authorList>
            <person name="Liu B."/>
            <person name="Shapleigh J.P."/>
            <person name="Frostegard A.H."/>
        </authorList>
    </citation>
    <scope>NUCLEOTIDE SEQUENCE [LARGE SCALE GENOMIC DNA]</scope>
    <source>
        <strain evidence="3">47Lol / DSM 12138</strain>
    </source>
</reference>
<sequence>MTASGAAQAFNIDTGNPDLSIRLDNSVRYNLGVRTEGRNAKIANNPNFDESDARFDRGDIVTNRLDLLSELDITYKRNFGLRVSGAAWYDHAYRDTSVRSSPAVAAQGYQSSYDGDRYSSHTKRYHRGPSGEILDAFVFANFDVGEVPVNFKAGRHTIYWGESLLTAAHGIAYSQQPVDFLKALNNPGSEVKELYKPLGQISAQLGLTDTLWVAGQYYLEWDPFPFPEGGTYLGLMDGLLEGPTRLSLAPGFSVPHSKDLKPKDRGNWGGDGALEPGLARRHARLLLPQVRREDSLADAGWQSGRSGQPALPLELRPGCGTVRHQPEQGNRRRQRRRGSVLPQERRLQQRGRLLRGGCARQLAARGDQRDGPDRPDAAVRHRIVPGRIHLCALGQGHQEPRAVQRHGLCPVCRQEQDRRLHHQGLLRHRHQLHPDLVPGAAIARSEDADDLLGGPEGQRRQPCRRLPGAG</sequence>
<feature type="compositionally biased region" description="Basic and acidic residues" evidence="1">
    <location>
        <begin position="256"/>
        <end position="266"/>
    </location>
</feature>
<evidence type="ECO:0000313" key="3">
    <source>
        <dbReference type="Proteomes" id="UP000013232"/>
    </source>
</evidence>
<protein>
    <submittedName>
        <fullName evidence="2">Uncharacterized protein</fullName>
    </submittedName>
</protein>
<dbReference type="AlphaFoldDB" id="N6Y734"/>
<dbReference type="Pfam" id="PF06980">
    <property type="entry name" value="DUF1302"/>
    <property type="match status" value="1"/>
</dbReference>
<dbReference type="Proteomes" id="UP000013232">
    <property type="component" value="Unassembled WGS sequence"/>
</dbReference>